<dbReference type="InterPro" id="IPR009080">
    <property type="entry name" value="tRNAsynth_Ia_anticodon-bd"/>
</dbReference>
<dbReference type="HAMAP" id="MF_02002">
    <property type="entry name" value="Ile_tRNA_synth_type1"/>
    <property type="match status" value="1"/>
</dbReference>
<dbReference type="EMBL" id="SHBE01000001">
    <property type="protein sequence ID" value="RZO27265.1"/>
    <property type="molecule type" value="Genomic_DNA"/>
</dbReference>
<dbReference type="GO" id="GO:0005829">
    <property type="term" value="C:cytosol"/>
    <property type="evidence" value="ECO:0007669"/>
    <property type="project" value="TreeGrafter"/>
</dbReference>
<dbReference type="GO" id="GO:0006428">
    <property type="term" value="P:isoleucyl-tRNA aminoacylation"/>
    <property type="evidence" value="ECO:0007669"/>
    <property type="project" value="UniProtKB-UniRule"/>
</dbReference>
<keyword evidence="3 10" id="KW-0436">Ligase</keyword>
<feature type="domain" description="Methionyl/Valyl/Leucyl/Isoleucyl-tRNA synthetase anticodon-binding" evidence="12">
    <location>
        <begin position="679"/>
        <end position="833"/>
    </location>
</feature>
<feature type="binding site" evidence="10">
    <location>
        <position position="895"/>
    </location>
    <ligand>
        <name>Zn(2+)</name>
        <dbReference type="ChEBI" id="CHEBI:29105"/>
    </ligand>
</feature>
<comment type="subcellular location">
    <subcellularLocation>
        <location evidence="10">Cytoplasm</location>
    </subcellularLocation>
</comment>
<dbReference type="GO" id="GO:0005524">
    <property type="term" value="F:ATP binding"/>
    <property type="evidence" value="ECO:0007669"/>
    <property type="project" value="UniProtKB-UniRule"/>
</dbReference>
<keyword evidence="4 10" id="KW-0547">Nucleotide-binding</keyword>
<dbReference type="AlphaFoldDB" id="A0A520N1F4"/>
<evidence type="ECO:0000256" key="7">
    <source>
        <dbReference type="ARBA" id="ARBA00023146"/>
    </source>
</evidence>
<organism evidence="13 14">
    <name type="scientific">SAR86 cluster bacterium</name>
    <dbReference type="NCBI Taxonomy" id="2030880"/>
    <lineage>
        <taxon>Bacteria</taxon>
        <taxon>Pseudomonadati</taxon>
        <taxon>Pseudomonadota</taxon>
        <taxon>Gammaproteobacteria</taxon>
        <taxon>SAR86 cluster</taxon>
    </lineage>
</organism>
<comment type="similarity">
    <text evidence="1 10">Belongs to the class-I aminoacyl-tRNA synthetase family. IleS type 1 subfamily.</text>
</comment>
<evidence type="ECO:0000256" key="6">
    <source>
        <dbReference type="ARBA" id="ARBA00022917"/>
    </source>
</evidence>
<evidence type="ECO:0000256" key="4">
    <source>
        <dbReference type="ARBA" id="ARBA00022741"/>
    </source>
</evidence>
<evidence type="ECO:0000256" key="5">
    <source>
        <dbReference type="ARBA" id="ARBA00022840"/>
    </source>
</evidence>
<dbReference type="PANTHER" id="PTHR42765">
    <property type="entry name" value="SOLEUCYL-TRNA SYNTHETASE"/>
    <property type="match status" value="1"/>
</dbReference>
<feature type="binding site" evidence="10">
    <location>
        <position position="558"/>
    </location>
    <ligand>
        <name>L-isoleucyl-5'-AMP</name>
        <dbReference type="ChEBI" id="CHEBI:178002"/>
    </ligand>
</feature>
<name>A0A520N1F4_9GAMM</name>
<reference evidence="13 14" key="1">
    <citation type="submission" date="2019-02" db="EMBL/GenBank/DDBJ databases">
        <title>Prokaryotic population dynamics and viral predation in marine succession experiment using metagenomics: the confinement effect.</title>
        <authorList>
            <person name="Haro-Moreno J.M."/>
            <person name="Rodriguez-Valera F."/>
            <person name="Lopez-Perez M."/>
        </authorList>
    </citation>
    <scope>NUCLEOTIDE SEQUENCE [LARGE SCALE GENOMIC DNA]</scope>
    <source>
        <strain evidence="13">MED-G159</strain>
    </source>
</reference>
<feature type="short sequence motif" description="'HIGH' region" evidence="10">
    <location>
        <begin position="59"/>
        <end position="69"/>
    </location>
</feature>
<dbReference type="InterPro" id="IPR002300">
    <property type="entry name" value="aa-tRNA-synth_Ia"/>
</dbReference>
<dbReference type="Pfam" id="PF00133">
    <property type="entry name" value="tRNA-synt_1"/>
    <property type="match status" value="1"/>
</dbReference>
<keyword evidence="10" id="KW-0862">Zinc</keyword>
<feature type="short sequence motif" description="'KMSKS' region" evidence="10">
    <location>
        <begin position="599"/>
        <end position="603"/>
    </location>
</feature>
<evidence type="ECO:0000256" key="3">
    <source>
        <dbReference type="ARBA" id="ARBA00022598"/>
    </source>
</evidence>
<comment type="cofactor">
    <cofactor evidence="10">
        <name>Zn(2+)</name>
        <dbReference type="ChEBI" id="CHEBI:29105"/>
    </cofactor>
    <text evidence="10">Binds 1 zinc ion per subunit.</text>
</comment>
<evidence type="ECO:0000256" key="8">
    <source>
        <dbReference type="ARBA" id="ARBA00025217"/>
    </source>
</evidence>
<comment type="domain">
    <text evidence="10">IleRS has two distinct active sites: one for aminoacylation and one for editing. The misactivated valine is translocated from the active site to the editing site, which sterically excludes the correctly activated isoleucine. The single editing site contains two valyl binding pockets, one specific for each substrate (Val-AMP or Val-tRNA(Ile)).</text>
</comment>
<comment type="subunit">
    <text evidence="10">Monomer.</text>
</comment>
<keyword evidence="6 10" id="KW-0648">Protein biosynthesis</keyword>
<dbReference type="FunFam" id="3.40.50.620:FF:000042">
    <property type="entry name" value="Isoleucine--tRNA ligase"/>
    <property type="match status" value="1"/>
</dbReference>
<sequence length="912" mass="105737">MSNKKDLKLNLPYTKIPMKAGLNKREPEFLQIWKDRKVYQKIRHERKNKEKFHLHDGPPYANGQIHLGHAVNKVLKDIVMKSKSLAGYDAPYIPGWDCHGLPIEHQVEKKLGKKRRELSQVEFRNLCRDYAEKQITIQKDDFIRLGVFGDWEKRYASLDKNFEGTAINGFARIFHNGHVEKGFKPVHWCPECVSSLAEAEVEYIDKNSIAIDVKFKFDKKSKEKLIDKLNLDKKKSFSLIIWTTTPWTIPGNQAVCCNPNIEYIILDSEKEYFLIASDLEEECLKRWGDKAYEPTSITLKGSDLENLKLLHPLYGRETPILFGAHVTTEAGTGFVHTAPAHGVDDFNVCTNENIEVVNPISMNNCYKEDVDLFSGVHVRKVDPLVLEELEKKKSLIHSENYHHSYPHCWRHKTPLIFMATPQWFISMNKSGLIDGANRAIQDIKFIPEWGKERMEIMLKDRPDWCISRQRDWGIPIPLFYETDSGELHPEQNKIFNKASEAIKKSGIDSWESLELGVDAEGFEKSKDIFDVWFDSGITHYCVMDERFGSNTQADLYLEGSDQHRGWFQSSLLTSIAMKGTSPFKSVLTHGFVVDDSGRKMSKSIGNVVNPQEVIKDSGADILRFWIASTDFRGEMAFSRDIFDRSIDGFRRVRNTMRFMVSNLYDFDHKFDESNLLYLDRILLKKTNQLQEEIKDCYEEYNFHLVISKILNFCVNELGGLYLDVIKDRLYTMKHNSLGRRSAQFTLDKILRTLLKAISPILSFTAFEFYEEMFPGKGHEIFLAEWDSFESSVSDNELEVFEELQQLRDRVYQEIEQKRQLGEIKNALDAAVEITLTNEIFEKVRPYAVEMNKFLISSDCEINLGKKENIVITKIDLEKCSRCWHKVEKLNDEGICERCESNIEGEGEERSFF</sequence>
<feature type="binding site" evidence="10">
    <location>
        <position position="882"/>
    </location>
    <ligand>
        <name>Zn(2+)</name>
        <dbReference type="ChEBI" id="CHEBI:29105"/>
    </ligand>
</feature>
<keyword evidence="5 10" id="KW-0067">ATP-binding</keyword>
<evidence type="ECO:0000256" key="2">
    <source>
        <dbReference type="ARBA" id="ARBA00022490"/>
    </source>
</evidence>
<keyword evidence="2 10" id="KW-0963">Cytoplasm</keyword>
<gene>
    <name evidence="10" type="primary">ileS</name>
    <name evidence="13" type="ORF">EVA92_00535</name>
</gene>
<comment type="caution">
    <text evidence="13">The sequence shown here is derived from an EMBL/GenBank/DDBJ whole genome shotgun (WGS) entry which is preliminary data.</text>
</comment>
<dbReference type="GO" id="GO:0008270">
    <property type="term" value="F:zinc ion binding"/>
    <property type="evidence" value="ECO:0007669"/>
    <property type="project" value="UniProtKB-UniRule"/>
</dbReference>
<dbReference type="InterPro" id="IPR050081">
    <property type="entry name" value="Ile-tRNA_ligase"/>
</dbReference>
<feature type="binding site" evidence="10">
    <location>
        <position position="898"/>
    </location>
    <ligand>
        <name>Zn(2+)</name>
        <dbReference type="ChEBI" id="CHEBI:29105"/>
    </ligand>
</feature>
<dbReference type="PROSITE" id="PS00178">
    <property type="entry name" value="AA_TRNA_LIGASE_I"/>
    <property type="match status" value="1"/>
</dbReference>
<dbReference type="PANTHER" id="PTHR42765:SF1">
    <property type="entry name" value="ISOLEUCINE--TRNA LIGASE, MITOCHONDRIAL"/>
    <property type="match status" value="1"/>
</dbReference>
<comment type="function">
    <text evidence="8 10">Catalyzes the attachment of isoleucine to tRNA(Ile). As IleRS can inadvertently accommodate and process structurally similar amino acids such as valine, to avoid such errors it has two additional distinct tRNA(Ile)-dependent editing activities. One activity is designated as 'pretransfer' editing and involves the hydrolysis of activated Val-AMP. The other activity is designated 'posttransfer' editing and involves deacylation of mischarged Val-tRNA(Ile).</text>
</comment>
<dbReference type="GO" id="GO:0004822">
    <property type="term" value="F:isoleucine-tRNA ligase activity"/>
    <property type="evidence" value="ECO:0007669"/>
    <property type="project" value="UniProtKB-UniRule"/>
</dbReference>
<dbReference type="SUPFAM" id="SSF50677">
    <property type="entry name" value="ValRS/IleRS/LeuRS editing domain"/>
    <property type="match status" value="1"/>
</dbReference>
<dbReference type="InterPro" id="IPR002301">
    <property type="entry name" value="Ile-tRNA-ligase"/>
</dbReference>
<evidence type="ECO:0000256" key="9">
    <source>
        <dbReference type="ARBA" id="ARBA00048359"/>
    </source>
</evidence>
<dbReference type="CDD" id="cd00818">
    <property type="entry name" value="IleRS_core"/>
    <property type="match status" value="1"/>
</dbReference>
<evidence type="ECO:0000313" key="13">
    <source>
        <dbReference type="EMBL" id="RZO27265.1"/>
    </source>
</evidence>
<dbReference type="InterPro" id="IPR009008">
    <property type="entry name" value="Val/Leu/Ile-tRNA-synth_edit"/>
</dbReference>
<dbReference type="CDD" id="cd07960">
    <property type="entry name" value="Anticodon_Ia_Ile_BEm"/>
    <property type="match status" value="1"/>
</dbReference>
<keyword evidence="10" id="KW-0479">Metal-binding</keyword>
<dbReference type="GO" id="GO:0002161">
    <property type="term" value="F:aminoacyl-tRNA deacylase activity"/>
    <property type="evidence" value="ECO:0007669"/>
    <property type="project" value="InterPro"/>
</dbReference>
<dbReference type="GO" id="GO:0000049">
    <property type="term" value="F:tRNA binding"/>
    <property type="evidence" value="ECO:0007669"/>
    <property type="project" value="InterPro"/>
</dbReference>
<keyword evidence="7 10" id="KW-0030">Aminoacyl-tRNA synthetase</keyword>
<dbReference type="Gene3D" id="3.40.50.620">
    <property type="entry name" value="HUPs"/>
    <property type="match status" value="2"/>
</dbReference>
<feature type="domain" description="Aminoacyl-tRNA synthetase class Ia" evidence="11">
    <location>
        <begin position="29"/>
        <end position="637"/>
    </location>
</feature>
<evidence type="ECO:0000259" key="11">
    <source>
        <dbReference type="Pfam" id="PF00133"/>
    </source>
</evidence>
<evidence type="ECO:0000256" key="10">
    <source>
        <dbReference type="HAMAP-Rule" id="MF_02002"/>
    </source>
</evidence>
<proteinExistence type="inferred from homology"/>
<evidence type="ECO:0000259" key="12">
    <source>
        <dbReference type="Pfam" id="PF08264"/>
    </source>
</evidence>
<dbReference type="SUPFAM" id="SSF52374">
    <property type="entry name" value="Nucleotidylyl transferase"/>
    <property type="match status" value="1"/>
</dbReference>
<evidence type="ECO:0000313" key="14">
    <source>
        <dbReference type="Proteomes" id="UP000315825"/>
    </source>
</evidence>
<dbReference type="Gene3D" id="3.90.740.10">
    <property type="entry name" value="Valyl/Leucyl/Isoleucyl-tRNA synthetase, editing domain"/>
    <property type="match status" value="1"/>
</dbReference>
<dbReference type="PRINTS" id="PR00984">
    <property type="entry name" value="TRNASYNTHILE"/>
</dbReference>
<dbReference type="InterPro" id="IPR033708">
    <property type="entry name" value="Anticodon_Ile_BEm"/>
</dbReference>
<feature type="binding site" evidence="10">
    <location>
        <position position="602"/>
    </location>
    <ligand>
        <name>ATP</name>
        <dbReference type="ChEBI" id="CHEBI:30616"/>
    </ligand>
</feature>
<dbReference type="EC" id="6.1.1.5" evidence="10"/>
<dbReference type="Proteomes" id="UP000315825">
    <property type="component" value="Unassembled WGS sequence"/>
</dbReference>
<dbReference type="InterPro" id="IPR023585">
    <property type="entry name" value="Ile-tRNA-ligase_type1"/>
</dbReference>
<dbReference type="InterPro" id="IPR001412">
    <property type="entry name" value="aa-tRNA-synth_I_CS"/>
</dbReference>
<dbReference type="NCBIfam" id="TIGR00392">
    <property type="entry name" value="ileS"/>
    <property type="match status" value="1"/>
</dbReference>
<feature type="binding site" evidence="10">
    <location>
        <position position="879"/>
    </location>
    <ligand>
        <name>Zn(2+)</name>
        <dbReference type="ChEBI" id="CHEBI:29105"/>
    </ligand>
</feature>
<dbReference type="SUPFAM" id="SSF47323">
    <property type="entry name" value="Anticodon-binding domain of a subclass of class I aminoacyl-tRNA synthetases"/>
    <property type="match status" value="1"/>
</dbReference>
<dbReference type="InterPro" id="IPR013155">
    <property type="entry name" value="M/V/L/I-tRNA-synth_anticd-bd"/>
</dbReference>
<comment type="catalytic activity">
    <reaction evidence="9 10">
        <text>tRNA(Ile) + L-isoleucine + ATP = L-isoleucyl-tRNA(Ile) + AMP + diphosphate</text>
        <dbReference type="Rhea" id="RHEA:11060"/>
        <dbReference type="Rhea" id="RHEA-COMP:9666"/>
        <dbReference type="Rhea" id="RHEA-COMP:9695"/>
        <dbReference type="ChEBI" id="CHEBI:30616"/>
        <dbReference type="ChEBI" id="CHEBI:33019"/>
        <dbReference type="ChEBI" id="CHEBI:58045"/>
        <dbReference type="ChEBI" id="CHEBI:78442"/>
        <dbReference type="ChEBI" id="CHEBI:78528"/>
        <dbReference type="ChEBI" id="CHEBI:456215"/>
        <dbReference type="EC" id="6.1.1.5"/>
    </reaction>
</comment>
<dbReference type="InterPro" id="IPR014729">
    <property type="entry name" value="Rossmann-like_a/b/a_fold"/>
</dbReference>
<evidence type="ECO:0000256" key="1">
    <source>
        <dbReference type="ARBA" id="ARBA00006887"/>
    </source>
</evidence>
<dbReference type="Pfam" id="PF08264">
    <property type="entry name" value="Anticodon_1"/>
    <property type="match status" value="1"/>
</dbReference>
<dbReference type="Gene3D" id="1.10.730.20">
    <property type="match status" value="1"/>
</dbReference>
<protein>
    <recommendedName>
        <fullName evidence="10">Isoleucine--tRNA ligase</fullName>
        <ecNumber evidence="10">6.1.1.5</ecNumber>
    </recommendedName>
    <alternativeName>
        <fullName evidence="10">Isoleucyl-tRNA synthetase</fullName>
        <shortName evidence="10">IleRS</shortName>
    </alternativeName>
</protein>
<accession>A0A520N1F4</accession>